<feature type="signal peptide" evidence="8">
    <location>
        <begin position="1"/>
        <end position="31"/>
    </location>
</feature>
<dbReference type="GO" id="GO:0004521">
    <property type="term" value="F:RNA endonuclease activity"/>
    <property type="evidence" value="ECO:0007669"/>
    <property type="project" value="UniProtKB-ARBA"/>
</dbReference>
<keyword evidence="2" id="KW-0800">Toxin</keyword>
<evidence type="ECO:0000259" key="9">
    <source>
        <dbReference type="SMART" id="SM00912"/>
    </source>
</evidence>
<dbReference type="Pfam" id="PF05860">
    <property type="entry name" value="TPS"/>
    <property type="match status" value="1"/>
</dbReference>
<dbReference type="InterPro" id="IPR011050">
    <property type="entry name" value="Pectin_lyase_fold/virulence"/>
</dbReference>
<dbReference type="FunFam" id="2.160.20.10:FF:000048">
    <property type="entry name" value="tRNA nuclease CdiA"/>
    <property type="match status" value="1"/>
</dbReference>
<feature type="region of interest" description="Disordered" evidence="7">
    <location>
        <begin position="1758"/>
        <end position="1777"/>
    </location>
</feature>
<reference evidence="11" key="1">
    <citation type="submission" date="2014-05" db="EMBL/GenBank/DDBJ databases">
        <title>ATOL: Assembling a taxonomically balanced genome-scale reconstruction of the evolutionary history of the Enterobacteriaceae.</title>
        <authorList>
            <person name="Plunkett G. III"/>
            <person name="Neeno-Eckwall E.C."/>
            <person name="Glasner J.D."/>
            <person name="Perna N.T."/>
        </authorList>
    </citation>
    <scope>NUCLEOTIDE SEQUENCE [LARGE SCALE GENOMIC DNA]</scope>
    <source>
        <strain evidence="11">ATCC 49490</strain>
    </source>
</reference>
<evidence type="ECO:0000256" key="3">
    <source>
        <dbReference type="ARBA" id="ARBA00022729"/>
    </source>
</evidence>
<proteinExistence type="inferred from homology"/>
<dbReference type="Gene3D" id="2.160.20.10">
    <property type="entry name" value="Single-stranded right-handed beta-helix, Pectin lyase-like"/>
    <property type="match status" value="1"/>
</dbReference>
<evidence type="ECO:0000256" key="5">
    <source>
        <dbReference type="ARBA" id="ARBA00023026"/>
    </source>
</evidence>
<dbReference type="InterPro" id="IPR025157">
    <property type="entry name" value="Hemagglutinin_rpt"/>
</dbReference>
<dbReference type="GO" id="GO:0090729">
    <property type="term" value="F:toxin activity"/>
    <property type="evidence" value="ECO:0007669"/>
    <property type="project" value="UniProtKB-KW"/>
</dbReference>
<name>A0A084ZKS7_9ENTR</name>
<dbReference type="InterPro" id="IPR010069">
    <property type="entry name" value="CdiA_FHA1_rpt"/>
</dbReference>
<dbReference type="Proteomes" id="UP000028630">
    <property type="component" value="Unassembled WGS sequence"/>
</dbReference>
<evidence type="ECO:0000256" key="7">
    <source>
        <dbReference type="SAM" id="MobiDB-lite"/>
    </source>
</evidence>
<dbReference type="SMART" id="SM00912">
    <property type="entry name" value="Haemagg_act"/>
    <property type="match status" value="1"/>
</dbReference>
<feature type="compositionally biased region" description="Polar residues" evidence="7">
    <location>
        <begin position="2071"/>
        <end position="2105"/>
    </location>
</feature>
<sequence>MNNNQTRFSQRILSWLLSTLLATQPLLPAVAATVTPTSNTQMDKAANGVPVVNIATPNQSGISHNKYNDYNVGKEGLILNNATGKLTQTQLGGIIQSNPNLKAGQEAKGIINEVIGANRSQLQGYTEVAGKAANVIVANPYGITCNGCGFINTPNVTLTTGKPVLDASGNLQSFDVTQGNITIEGQGLDGSQSDAVSILSRATDINAALHAKDLTVITGANQVTADGRVSALEGEGEVPKVAIDTGALGGMYANRIHLVSSESGVGVNLGNLNARSGDITLDANGRLTVNNSLAMGAISAKGQSITLTGDHKAGGNLTVSSQSDIALGNGTLNSDNDLSLTASGNITQQNEKLTAGRDANLQAKTLTQDSNSQSDAARHIALNASDSVATQGRLTAGQNLSVTTGTLSHSGELVAGNALSLNAASQTLNGAINATGDIAVQGQNLTTTTASQMQGRNLTINAKQATLAGTQAARNQLNITASERLAHSGKSSAEVLNVSAPALINQGVMVATTLDAQSQTLINSGLLLGDSTLLLNTQQLDNQQAGTLYSAGALNITAGQLTTAGTLQGENVTLTGTDWNHSGSLLATGDLFANTGTLINTGDIMSQGSTTLKAESTDNLGKLLSTGALNLSGTTLNNRATGTLLTAGDLDVTTKAINNQGQWQGKRVLIDAQSLDNSGVIQAAETLTANLTDHLTNSTGSKLISNGEMTLSALNLNNSGRMQADSLTLHSNGDMNNTEDGVLLSQNALNMSTATLTNKGTLQGENLQVMTDTFTNSGTVLGTTALTVKGDTVNNQTGGKLFSAGNLLLDSNTLNSAGQVVALGDTTLKLVSALTHSGTLAAGNLLSVTSQGAIASNGIMQGNGLMFSAGGALTNNGQLATGTANSTFNAQSILLGETGTLSANGDVQMTSRGDITVNGFLGAAGNLTMNAAGTLLNTALIYAGNDLSLFADKLHNIYGNILAGNSLWMQKNAAGATNTEVVNRSGNIETTQGDITIATGHLLNERDGLSVVESEYTNPVAPKSTLVVNIMDVPIEKLGYYLYLECRGAANEHCSTNVQFVLSENDKQQVLVKEKTVVATANGGAARIAAGRDVTIAADALDNKASNILASRNISLSGQTFNNYSAETSKTSYYGVYNYTCTYTYACEQDLRFGLTDSTIKSIAHTYGSDVEYLNFTYTLQSGLKEVSEKSPSTLYRSVIQAGGNVNANFTSNISNTTTTANAGQISNTINAPSLNTLSTQVVSDVEHTQSLTDADTVAVNSPKWRDEVNDALQNLAGGDPLDNSGTSAYPLPSGNNGYFVTSTDPDSPYLITVNPKLDGLGQLDPSLYGDLYALLGMQPGDAPRETNSAFTDQNQFLGSSYFLDHLGLNPDNDYRFLGDAAFDTRYVSNYILNQTGSRYINGIGSDLDQMRYLMDNAAAAQDALGLQFGVALTAAQIAALDQSILWWESATINGQTVMIPKVYLSPKDVAVQNGSVISGNNVQLAGGTVINDGSTITAQNALAIDSSNSLSNLNSGLLNAGGNLALSALGDINNISSVISGKAVQLESVTGSISNVTKTDLWDINAKGRLGNVHVSGTDVGPTASISAKDSLDLSAGKDINVTGANVAAGGALTMAAEGNINVTANEIAKNESRTRFRGKGDINNSSVSHQGSNITAGGSLAMQAGNDLSVAASNVSADDSARLAAGNDLNLNAGTHRENHRNGKNESHATGVVRTTVSAGDDLTLAAGRDITSEAAGIAAESDVSMQAGRDVNLQAEATTKGNSSRSSKKTVINESVRQQGTEIASGGDTTIVAGRDISSEASSVTTTGDIALSAGRDVTLTTATESDYHYKEEKKKSGGFLSKKTTHTIEEDSATREIGSLLSGDKVTVSAGNNLLVKGSAVAGDGDVALNGGNNVDIIAATNTNTTWRFKETKKSGLMGTGGIGFSIGSSKTTHNLREKGTTQSQSFSTVGSTGGSVAISAGSQAYFGGADVIAQKDLAVTGGNVLIEPGHDKRTRDERFEQKTSGLTVALSGMAGSAVNNVVSATQSAKNSSDSRLAALQGTKAVLSGVQAGQAVALDQAKGGGDKSNNNTIGISASLGTQSSKSTSHMEQDSTTGSRLNAGNNVTIAATDTDITIAGSEVKAGKDITLDAARDVNLIASQDTQKTTGKNSSSGGSIGAGIGAGSGGMGISVSANANSSKGHEKGNGTWQNETTVDAGHQVTINSDRDTTLAGAQVSGNQITADVGRDLTITSTQDSDHYDSKQSSISGGVGYTFGAGTFSASISASRDKMKSDYDSVQEQTGLFAGDGGFDVTVGNHTQLDGGVIASTGPADKNRLDTDTLGFSDIHNKADYKTEHQGAGFSTGSGIDKQLAGNMANTLLAGGGNSGHAEGTTQAAVSDGTIIIRDKDSQKQDVADLSRDTEHANGSISPIFDKEKEQNRLQEIQLIGEIGSQAMDIARTQGEIAKAKAMKDPAALAAAKDKLLKEGNSNPTQEQIADQAGRTAMQDYGTGSDLQRGIQAATAALQGLAGGNIAGALAGASAPELAYLIGHGMGIDNNEAAKAVAHAILGAVTAQLNGGSAAAGAAGAVTGELIAHQLFPNIPKDKLSEEQKQLIVALSTVASGLAGGIAGNSTAGALTGAQAGENSVDNNFLSSSSSTKRDELAEKILKGDKSLQTAKEFLQLENADARSDALVAKFRQDPTSMSSADRVELVSYLKIYASEMQAQYGEAVTKELIAGMFLGQDYLKSAPQTEAQQKAQTIMNTWSYHKSNASIGDPALLFGSSVLGTTIRNGMALNAAIGTAVNTGVQLSGNEPFSYVDAIMAGITSAATTGKSWQTSAAINMSGAAIGSAIKGEDPTNSVISTGFGSVAGSLGGKVVDSLSPVTDQVTKDVISAVTGSTASELTGKAVKDELDKREKKQ</sequence>
<dbReference type="GO" id="GO:0030430">
    <property type="term" value="C:host cell cytoplasm"/>
    <property type="evidence" value="ECO:0007669"/>
    <property type="project" value="UniProtKB-ARBA"/>
</dbReference>
<dbReference type="OrthoDB" id="2664633at2"/>
<evidence type="ECO:0000313" key="11">
    <source>
        <dbReference type="Proteomes" id="UP000028630"/>
    </source>
</evidence>
<feature type="domain" description="Filamentous haemagglutinin FhaB/tRNA nuclease CdiA-like TPS" evidence="9">
    <location>
        <begin position="46"/>
        <end position="168"/>
    </location>
</feature>
<evidence type="ECO:0000256" key="8">
    <source>
        <dbReference type="SAM" id="SignalP"/>
    </source>
</evidence>
<feature type="region of interest" description="Disordered" evidence="7">
    <location>
        <begin position="2064"/>
        <end position="2105"/>
    </location>
</feature>
<feature type="region of interest" description="Disordered" evidence="7">
    <location>
        <begin position="2177"/>
        <end position="2196"/>
    </location>
</feature>
<feature type="chain" id="PRO_5001786121" evidence="8">
    <location>
        <begin position="32"/>
        <end position="2908"/>
    </location>
</feature>
<evidence type="ECO:0000256" key="6">
    <source>
        <dbReference type="ARBA" id="ARBA00024043"/>
    </source>
</evidence>
<keyword evidence="3 8" id="KW-0732">Signal</keyword>
<keyword evidence="4" id="KW-1266">Target cell cytoplasm</keyword>
<dbReference type="SUPFAM" id="SSF51126">
    <property type="entry name" value="Pectin lyase-like"/>
    <property type="match status" value="1"/>
</dbReference>
<keyword evidence="5" id="KW-0843">Virulence</keyword>
<evidence type="ECO:0000256" key="1">
    <source>
        <dbReference type="ARBA" id="ARBA00004219"/>
    </source>
</evidence>
<organism evidence="10 11">
    <name type="scientific">Trabulsiella guamensis ATCC 49490</name>
    <dbReference type="NCBI Taxonomy" id="1005994"/>
    <lineage>
        <taxon>Bacteria</taxon>
        <taxon>Pseudomonadati</taxon>
        <taxon>Pseudomonadota</taxon>
        <taxon>Gammaproteobacteria</taxon>
        <taxon>Enterobacterales</taxon>
        <taxon>Enterobacteriaceae</taxon>
        <taxon>Trabulsiella</taxon>
    </lineage>
</organism>
<protein>
    <submittedName>
        <fullName evidence="10">Putative heme utilization/adhesion exoprotein</fullName>
    </submittedName>
</protein>
<dbReference type="NCBIfam" id="TIGR01731">
    <property type="entry name" value="fil_hemag_20aa"/>
    <property type="match status" value="13"/>
</dbReference>
<evidence type="ECO:0000313" key="10">
    <source>
        <dbReference type="EMBL" id="KFB98071.1"/>
    </source>
</evidence>
<comment type="similarity">
    <text evidence="6">In the N-terminal section; belongs to the CdiA toxin family.</text>
</comment>
<accession>A0A084ZKS7</accession>
<dbReference type="Pfam" id="PF04829">
    <property type="entry name" value="PT-VENN"/>
    <property type="match status" value="1"/>
</dbReference>
<dbReference type="RefSeq" id="WP_038163081.1">
    <property type="nucleotide sequence ID" value="NZ_JMTB01000128.1"/>
</dbReference>
<evidence type="ECO:0000256" key="4">
    <source>
        <dbReference type="ARBA" id="ARBA00022913"/>
    </source>
</evidence>
<dbReference type="Pfam" id="PF13332">
    <property type="entry name" value="Fil_haemagg_2"/>
    <property type="match status" value="4"/>
</dbReference>
<comment type="caution">
    <text evidence="10">The sequence shown here is derived from an EMBL/GenBank/DDBJ whole genome shotgun (WGS) entry which is preliminary data.</text>
</comment>
<keyword evidence="11" id="KW-1185">Reference proteome</keyword>
<dbReference type="InterPro" id="IPR006914">
    <property type="entry name" value="VENN_dom"/>
</dbReference>
<evidence type="ECO:0000256" key="2">
    <source>
        <dbReference type="ARBA" id="ARBA00022656"/>
    </source>
</evidence>
<dbReference type="InterPro" id="IPR008638">
    <property type="entry name" value="FhaB/CdiA-like_TPS"/>
</dbReference>
<dbReference type="InterPro" id="IPR012334">
    <property type="entry name" value="Pectin_lyas_fold"/>
</dbReference>
<dbReference type="eggNOG" id="COG3210">
    <property type="taxonomic scope" value="Bacteria"/>
</dbReference>
<dbReference type="EMBL" id="JMTB01000128">
    <property type="protein sequence ID" value="KFB98071.1"/>
    <property type="molecule type" value="Genomic_DNA"/>
</dbReference>
<dbReference type="NCBIfam" id="TIGR01901">
    <property type="entry name" value="adhes_NPXG"/>
    <property type="match status" value="1"/>
</dbReference>
<gene>
    <name evidence="10" type="ORF">GTGU_04599</name>
</gene>
<comment type="subcellular location">
    <subcellularLocation>
        <location evidence="1">Target cell</location>
        <location evidence="1">Target cell cytoplasm</location>
    </subcellularLocation>
</comment>